<dbReference type="Gene3D" id="3.20.20.150">
    <property type="entry name" value="Divalent-metal-dependent TIM barrel enzymes"/>
    <property type="match status" value="1"/>
</dbReference>
<accession>A0ABW0KG30</accession>
<evidence type="ECO:0000259" key="1">
    <source>
        <dbReference type="Pfam" id="PF01261"/>
    </source>
</evidence>
<organism evidence="2 3">
    <name type="scientific">Paenibacillus aestuarii</name>
    <dbReference type="NCBI Taxonomy" id="516965"/>
    <lineage>
        <taxon>Bacteria</taxon>
        <taxon>Bacillati</taxon>
        <taxon>Bacillota</taxon>
        <taxon>Bacilli</taxon>
        <taxon>Bacillales</taxon>
        <taxon>Paenibacillaceae</taxon>
        <taxon>Paenibacillus</taxon>
    </lineage>
</organism>
<dbReference type="Proteomes" id="UP001596044">
    <property type="component" value="Unassembled WGS sequence"/>
</dbReference>
<dbReference type="InterPro" id="IPR013022">
    <property type="entry name" value="Xyl_isomerase-like_TIM-brl"/>
</dbReference>
<evidence type="ECO:0000313" key="3">
    <source>
        <dbReference type="Proteomes" id="UP001596044"/>
    </source>
</evidence>
<dbReference type="Pfam" id="PF01261">
    <property type="entry name" value="AP_endonuc_2"/>
    <property type="match status" value="1"/>
</dbReference>
<dbReference type="EMBL" id="JBHSMJ010000040">
    <property type="protein sequence ID" value="MFC5451931.1"/>
    <property type="molecule type" value="Genomic_DNA"/>
</dbReference>
<dbReference type="GO" id="GO:0016853">
    <property type="term" value="F:isomerase activity"/>
    <property type="evidence" value="ECO:0007669"/>
    <property type="project" value="UniProtKB-KW"/>
</dbReference>
<evidence type="ECO:0000313" key="2">
    <source>
        <dbReference type="EMBL" id="MFC5451931.1"/>
    </source>
</evidence>
<gene>
    <name evidence="2" type="ORF">ACFPOG_27380</name>
</gene>
<sequence>MQLKLIKSLWGMNGSLESQIQQIAEAGYTGVEAAIGYMDNREELSRLLAQYKLELIAQVITKGNSAEDHIHSFKEQVAYATHYGAILVDAHGGKDSFDRDQLRQFYDAALNVEASLGVPIGHETHRGRPLFTPWTTAALLREFPELKLTADISHWLCVCESYLDDHAEALQLAAQRTLHIHARVGYPQGPQVPHPAAPEFERELYVHEAFWEAVLVQSQAEHRPFVTMTPEYGPPGYLHTLPFTKQPVSDLWEVCSWMAKRFSSRFASYFAPTE</sequence>
<comment type="caution">
    <text evidence="2">The sequence shown here is derived from an EMBL/GenBank/DDBJ whole genome shotgun (WGS) entry which is preliminary data.</text>
</comment>
<reference evidence="3" key="1">
    <citation type="journal article" date="2019" name="Int. J. Syst. Evol. Microbiol.">
        <title>The Global Catalogue of Microorganisms (GCM) 10K type strain sequencing project: providing services to taxonomists for standard genome sequencing and annotation.</title>
        <authorList>
            <consortium name="The Broad Institute Genomics Platform"/>
            <consortium name="The Broad Institute Genome Sequencing Center for Infectious Disease"/>
            <person name="Wu L."/>
            <person name="Ma J."/>
        </authorList>
    </citation>
    <scope>NUCLEOTIDE SEQUENCE [LARGE SCALE GENOMIC DNA]</scope>
    <source>
        <strain evidence="3">KACC 11904</strain>
    </source>
</reference>
<feature type="domain" description="Xylose isomerase-like TIM barrel" evidence="1">
    <location>
        <begin position="21"/>
        <end position="182"/>
    </location>
</feature>
<dbReference type="RefSeq" id="WP_270879868.1">
    <property type="nucleotide sequence ID" value="NZ_JAQFVF010000027.1"/>
</dbReference>
<proteinExistence type="predicted"/>
<dbReference type="SUPFAM" id="SSF51658">
    <property type="entry name" value="Xylose isomerase-like"/>
    <property type="match status" value="1"/>
</dbReference>
<keyword evidence="2" id="KW-0413">Isomerase</keyword>
<protein>
    <submittedName>
        <fullName evidence="2">Sugar phosphate isomerase/epimerase family protein</fullName>
    </submittedName>
</protein>
<keyword evidence="3" id="KW-1185">Reference proteome</keyword>
<dbReference type="InterPro" id="IPR036237">
    <property type="entry name" value="Xyl_isomerase-like_sf"/>
</dbReference>
<name>A0ABW0KG30_9BACL</name>